<reference evidence="1" key="1">
    <citation type="submission" date="2022-06" db="EMBL/GenBank/DDBJ databases">
        <authorList>
            <consortium name="SYNGENTA / RWTH Aachen University"/>
        </authorList>
    </citation>
    <scope>NUCLEOTIDE SEQUENCE</scope>
</reference>
<protein>
    <recommendedName>
        <fullName evidence="3">Helicase ATP-binding domain-containing protein</fullName>
    </recommendedName>
</protein>
<dbReference type="EMBL" id="CALTRL010001187">
    <property type="protein sequence ID" value="CAH7671432.1"/>
    <property type="molecule type" value="Genomic_DNA"/>
</dbReference>
<dbReference type="GO" id="GO:0004386">
    <property type="term" value="F:helicase activity"/>
    <property type="evidence" value="ECO:0007669"/>
    <property type="project" value="TreeGrafter"/>
</dbReference>
<dbReference type="InterPro" id="IPR027417">
    <property type="entry name" value="P-loop_NTPase"/>
</dbReference>
<dbReference type="SUPFAM" id="SSF52540">
    <property type="entry name" value="P-loop containing nucleoside triphosphate hydrolases"/>
    <property type="match status" value="1"/>
</dbReference>
<dbReference type="AlphaFoldDB" id="A0AAV0AQF8"/>
<gene>
    <name evidence="1" type="ORF">PPACK8108_LOCUS6205</name>
</gene>
<proteinExistence type="predicted"/>
<evidence type="ECO:0000313" key="2">
    <source>
        <dbReference type="Proteomes" id="UP001153365"/>
    </source>
</evidence>
<evidence type="ECO:0008006" key="3">
    <source>
        <dbReference type="Google" id="ProtNLM"/>
    </source>
</evidence>
<accession>A0AAV0AQF8</accession>
<comment type="caution">
    <text evidence="1">The sequence shown here is derived from an EMBL/GenBank/DDBJ whole genome shotgun (WGS) entry which is preliminary data.</text>
</comment>
<evidence type="ECO:0000313" key="1">
    <source>
        <dbReference type="EMBL" id="CAH7671432.1"/>
    </source>
</evidence>
<keyword evidence="2" id="KW-1185">Reference proteome</keyword>
<name>A0AAV0AQF8_PHAPC</name>
<sequence length="131" mass="14211">MQSNARTFSNKSRLEKKSEVLTNCLEEYQTETLSAVSALRKQQASLPLTAHKSLVLSALATNPVTILMAATGSGKTNQVPHLILDEATMRGQGAQCNIICTQLRRIAAISPAQRAANKRKESLDQSVGYQV</sequence>
<dbReference type="PANTHER" id="PTHR18934:SF203">
    <property type="entry name" value="ATP-DEPENDENT RNA HELICASE A"/>
    <property type="match status" value="1"/>
</dbReference>
<dbReference type="Gene3D" id="3.40.50.300">
    <property type="entry name" value="P-loop containing nucleotide triphosphate hydrolases"/>
    <property type="match status" value="1"/>
</dbReference>
<dbReference type="GO" id="GO:0003723">
    <property type="term" value="F:RNA binding"/>
    <property type="evidence" value="ECO:0007669"/>
    <property type="project" value="TreeGrafter"/>
</dbReference>
<dbReference type="PANTHER" id="PTHR18934">
    <property type="entry name" value="ATP-DEPENDENT RNA HELICASE"/>
    <property type="match status" value="1"/>
</dbReference>
<organism evidence="1 2">
    <name type="scientific">Phakopsora pachyrhizi</name>
    <name type="common">Asian soybean rust disease fungus</name>
    <dbReference type="NCBI Taxonomy" id="170000"/>
    <lineage>
        <taxon>Eukaryota</taxon>
        <taxon>Fungi</taxon>
        <taxon>Dikarya</taxon>
        <taxon>Basidiomycota</taxon>
        <taxon>Pucciniomycotina</taxon>
        <taxon>Pucciniomycetes</taxon>
        <taxon>Pucciniales</taxon>
        <taxon>Phakopsoraceae</taxon>
        <taxon>Phakopsora</taxon>
    </lineage>
</organism>
<dbReference type="Proteomes" id="UP001153365">
    <property type="component" value="Unassembled WGS sequence"/>
</dbReference>